<comment type="caution">
    <text evidence="2">The sequence shown here is derived from an EMBL/GenBank/DDBJ whole genome shotgun (WGS) entry which is preliminary data.</text>
</comment>
<dbReference type="Proteomes" id="UP001595912">
    <property type="component" value="Unassembled WGS sequence"/>
</dbReference>
<keyword evidence="1" id="KW-0812">Transmembrane</keyword>
<proteinExistence type="predicted"/>
<accession>A0ABV9WJA8</accession>
<organism evidence="2 3">
    <name type="scientific">Dactylosporangium cerinum</name>
    <dbReference type="NCBI Taxonomy" id="1434730"/>
    <lineage>
        <taxon>Bacteria</taxon>
        <taxon>Bacillati</taxon>
        <taxon>Actinomycetota</taxon>
        <taxon>Actinomycetes</taxon>
        <taxon>Micromonosporales</taxon>
        <taxon>Micromonosporaceae</taxon>
        <taxon>Dactylosporangium</taxon>
    </lineage>
</organism>
<gene>
    <name evidence="2" type="ORF">ACFPIJ_58680</name>
</gene>
<evidence type="ECO:0000313" key="2">
    <source>
        <dbReference type="EMBL" id="MFC5007622.1"/>
    </source>
</evidence>
<reference evidence="3" key="1">
    <citation type="journal article" date="2019" name="Int. J. Syst. Evol. Microbiol.">
        <title>The Global Catalogue of Microorganisms (GCM) 10K type strain sequencing project: providing services to taxonomists for standard genome sequencing and annotation.</title>
        <authorList>
            <consortium name="The Broad Institute Genomics Platform"/>
            <consortium name="The Broad Institute Genome Sequencing Center for Infectious Disease"/>
            <person name="Wu L."/>
            <person name="Ma J."/>
        </authorList>
    </citation>
    <scope>NUCLEOTIDE SEQUENCE [LARGE SCALE GENOMIC DNA]</scope>
    <source>
        <strain evidence="3">CGMCC 4.7152</strain>
    </source>
</reference>
<dbReference type="EMBL" id="JBHSIU010000130">
    <property type="protein sequence ID" value="MFC5007622.1"/>
    <property type="molecule type" value="Genomic_DNA"/>
</dbReference>
<feature type="transmembrane region" description="Helical" evidence="1">
    <location>
        <begin position="47"/>
        <end position="72"/>
    </location>
</feature>
<evidence type="ECO:0000313" key="3">
    <source>
        <dbReference type="Proteomes" id="UP001595912"/>
    </source>
</evidence>
<dbReference type="RefSeq" id="WP_380128260.1">
    <property type="nucleotide sequence ID" value="NZ_JBHSIU010000130.1"/>
</dbReference>
<name>A0ABV9WJA8_9ACTN</name>
<evidence type="ECO:0000256" key="1">
    <source>
        <dbReference type="SAM" id="Phobius"/>
    </source>
</evidence>
<sequence length="228" mass="25808">MADERDDLDARGLIAHSYSNFFKIRKRMRKVQDISLPFRRGLGVEQFVTFLLALVVLLFLYGTLIAPLFALTGVSPGWRFYLLYFLGPSVLLGMRVGKPMKSGKSIPGTVRSWLRKVLDDPVHRRGVPLRRRPITGPRIHFLRTWQAHPALRPHLPPSSTYDADPPPVGRRVDLDAWLGHVITERAAAVPRAHAGTDDDEWRRRMRGATGRVVLPDDYDEDPIEGADS</sequence>
<feature type="transmembrane region" description="Helical" evidence="1">
    <location>
        <begin position="78"/>
        <end position="97"/>
    </location>
</feature>
<protein>
    <submittedName>
        <fullName evidence="2">Uncharacterized protein</fullName>
    </submittedName>
</protein>
<keyword evidence="1" id="KW-0472">Membrane</keyword>
<keyword evidence="3" id="KW-1185">Reference proteome</keyword>
<keyword evidence="1" id="KW-1133">Transmembrane helix</keyword>